<dbReference type="GeneTree" id="ENSGT01000000220488"/>
<dbReference type="Ensembl" id="ENSXETT00000047025">
    <property type="protein sequence ID" value="ENSXETP00000047025"/>
    <property type="gene ID" value="ENSXETG00000021749"/>
</dbReference>
<feature type="compositionally biased region" description="Polar residues" evidence="2">
    <location>
        <begin position="180"/>
        <end position="197"/>
    </location>
</feature>
<protein>
    <submittedName>
        <fullName evidence="3">Uncharacterized protein</fullName>
    </submittedName>
</protein>
<reference evidence="3" key="1">
    <citation type="journal article" date="2010" name="Science">
        <title>The genome of the Western clawed frog Xenopus tropicalis.</title>
        <authorList>
            <person name="Hellsten U."/>
            <person name="Harland R.M."/>
            <person name="Gilchrist M.J."/>
            <person name="Hendrix D."/>
            <person name="Jurka J."/>
            <person name="Kapitonov V."/>
            <person name="Ovcharenko I."/>
            <person name="Putnam N.H."/>
            <person name="Shu S."/>
            <person name="Taher L."/>
            <person name="Blitz I.L."/>
            <person name="Blumberg B."/>
            <person name="Dichmann D.S."/>
            <person name="Dubchak I."/>
            <person name="Amaya E."/>
            <person name="Detter J.C."/>
            <person name="Fletcher R."/>
            <person name="Gerhard D.S."/>
            <person name="Goodstein D."/>
            <person name="Graves T."/>
            <person name="Grigoriev I.V."/>
            <person name="Grimwood J."/>
            <person name="Kawashima T."/>
            <person name="Lindquist E."/>
            <person name="Lucas S.M."/>
            <person name="Mead P.E."/>
            <person name="Mitros T."/>
            <person name="Ogino H."/>
            <person name="Ohta Y."/>
            <person name="Poliakov A.V."/>
            <person name="Pollet N."/>
            <person name="Robert J."/>
            <person name="Salamov A."/>
            <person name="Sater A.K."/>
            <person name="Schmutz J."/>
            <person name="Terry A."/>
            <person name="Vize P.D."/>
            <person name="Warren W.C."/>
            <person name="Wells D."/>
            <person name="Wills A."/>
            <person name="Wilson R.K."/>
            <person name="Zimmerman L.B."/>
            <person name="Zorn A.M."/>
            <person name="Grainger R."/>
            <person name="Grammer T."/>
            <person name="Khokha M.K."/>
            <person name="Richardson P.M."/>
            <person name="Rokhsar D.S."/>
        </authorList>
    </citation>
    <scope>NUCLEOTIDE SEQUENCE [LARGE SCALE GENOMIC DNA]</scope>
    <source>
        <strain evidence="3">Nigerian</strain>
    </source>
</reference>
<organism evidence="3">
    <name type="scientific">Xenopus tropicalis</name>
    <name type="common">Western clawed frog</name>
    <name type="synonym">Silurana tropicalis</name>
    <dbReference type="NCBI Taxonomy" id="8364"/>
    <lineage>
        <taxon>Eukaryota</taxon>
        <taxon>Metazoa</taxon>
        <taxon>Chordata</taxon>
        <taxon>Craniata</taxon>
        <taxon>Vertebrata</taxon>
        <taxon>Euteleostomi</taxon>
        <taxon>Amphibia</taxon>
        <taxon>Batrachia</taxon>
        <taxon>Anura</taxon>
        <taxon>Pipoidea</taxon>
        <taxon>Pipidae</taxon>
        <taxon>Xenopodinae</taxon>
        <taxon>Xenopus</taxon>
        <taxon>Silurana</taxon>
    </lineage>
</organism>
<feature type="coiled-coil region" evidence="1">
    <location>
        <begin position="103"/>
        <end position="137"/>
    </location>
</feature>
<proteinExistence type="predicted"/>
<dbReference type="HOGENOM" id="CLU_036816_0_0_1"/>
<evidence type="ECO:0000313" key="3">
    <source>
        <dbReference type="Ensembl" id="ENSXETP00000047025"/>
    </source>
</evidence>
<feature type="region of interest" description="Disordered" evidence="2">
    <location>
        <begin position="431"/>
        <end position="485"/>
    </location>
</feature>
<keyword evidence="1" id="KW-0175">Coiled coil</keyword>
<sequence>MELVEKYVNKHASVDYNSSADECLTHQFKSLMTQCQSHNNNKIKSNQLPKMVKKIKLANEIFMLLKMKGIAEQKAVQWNSEKAQLREDLDRFGESLMVAATTSEEHDSELDELRKKVLMLAEQNKLLEEKLQECEERSRLREQHVTCLESKVGYSEEIDVPVNVCPVTEQEVRDRELGTRPQTLSSPSLFSPQSEFTRQRVDNTSIPTYRNNPAEPAKLKIQGAQDVINLTQVLGKFDTNTSAISISNKLEAVIKQYNLGNKDACALLRAWLPYQLVGRTRPSEVLADVIENWGDARDRLRELQCIMGGCDTRGANALENARYRRGDDAILFCTDYLSLYKVVFNYPDMLSDDTNFLYSMANKCCVDYNTKIALRYASSYNTFVNVLRDWSQDSFESQRHISVVSTNHQHRRFSRRCFGLQRQEGDVKQNLNNDLLGHSPSPEHETVVPSENTGTDPTITDNTGDRKQSQNEPRREFHTPSYKTGKEGTTFPSFMPWVNIPLWLYSTWSHIAMQMLMANLAQFAQCVSN</sequence>
<evidence type="ECO:0000256" key="2">
    <source>
        <dbReference type="SAM" id="MobiDB-lite"/>
    </source>
</evidence>
<dbReference type="InParanoid" id="F6VIS7"/>
<name>F6VIS7_XENTR</name>
<evidence type="ECO:0000256" key="1">
    <source>
        <dbReference type="SAM" id="Coils"/>
    </source>
</evidence>
<feature type="compositionally biased region" description="Polar residues" evidence="2">
    <location>
        <begin position="449"/>
        <end position="462"/>
    </location>
</feature>
<feature type="compositionally biased region" description="Basic and acidic residues" evidence="2">
    <location>
        <begin position="463"/>
        <end position="478"/>
    </location>
</feature>
<reference evidence="3" key="2">
    <citation type="submission" date="2011-06" db="UniProtKB">
        <authorList>
            <consortium name="Ensembl"/>
        </authorList>
    </citation>
    <scope>IDENTIFICATION</scope>
</reference>
<feature type="region of interest" description="Disordered" evidence="2">
    <location>
        <begin position="173"/>
        <end position="197"/>
    </location>
</feature>
<accession>F6VIS7</accession>
<dbReference type="AlphaFoldDB" id="F6VIS7"/>